<organism evidence="1">
    <name type="scientific">marine metagenome</name>
    <dbReference type="NCBI Taxonomy" id="408172"/>
    <lineage>
        <taxon>unclassified sequences</taxon>
        <taxon>metagenomes</taxon>
        <taxon>ecological metagenomes</taxon>
    </lineage>
</organism>
<accession>A0A382Q9E6</accession>
<gene>
    <name evidence="1" type="ORF">METZ01_LOCUS335057</name>
</gene>
<evidence type="ECO:0000313" key="1">
    <source>
        <dbReference type="EMBL" id="SVC82203.1"/>
    </source>
</evidence>
<dbReference type="EMBL" id="UINC01112925">
    <property type="protein sequence ID" value="SVC82203.1"/>
    <property type="molecule type" value="Genomic_DNA"/>
</dbReference>
<feature type="non-terminal residue" evidence="1">
    <location>
        <position position="47"/>
    </location>
</feature>
<sequence>MQRLAKSSLLLLTCCFLLGGSLVAKIKFNRDVRPILSENCFQCHGPD</sequence>
<evidence type="ECO:0008006" key="2">
    <source>
        <dbReference type="Google" id="ProtNLM"/>
    </source>
</evidence>
<dbReference type="AlphaFoldDB" id="A0A382Q9E6"/>
<protein>
    <recommendedName>
        <fullName evidence="2">Cytochrome C Planctomycete-type domain-containing protein</fullName>
    </recommendedName>
</protein>
<proteinExistence type="predicted"/>
<reference evidence="1" key="1">
    <citation type="submission" date="2018-05" db="EMBL/GenBank/DDBJ databases">
        <authorList>
            <person name="Lanie J.A."/>
            <person name="Ng W.-L."/>
            <person name="Kazmierczak K.M."/>
            <person name="Andrzejewski T.M."/>
            <person name="Davidsen T.M."/>
            <person name="Wayne K.J."/>
            <person name="Tettelin H."/>
            <person name="Glass J.I."/>
            <person name="Rusch D."/>
            <person name="Podicherti R."/>
            <person name="Tsui H.-C.T."/>
            <person name="Winkler M.E."/>
        </authorList>
    </citation>
    <scope>NUCLEOTIDE SEQUENCE</scope>
</reference>
<name>A0A382Q9E6_9ZZZZ</name>